<gene>
    <name evidence="1" type="ORF">NliqN6_1664</name>
</gene>
<dbReference type="Proteomes" id="UP000620104">
    <property type="component" value="Unassembled WGS sequence"/>
</dbReference>
<reference evidence="1" key="1">
    <citation type="submission" date="2020-07" db="EMBL/GenBank/DDBJ databases">
        <title>Draft Genome Sequence of a Deep-Sea Yeast, Naganishia (Cryptococcus) liquefaciens strain N6.</title>
        <authorList>
            <person name="Han Y.W."/>
            <person name="Kajitani R."/>
            <person name="Morimoto H."/>
            <person name="Parhat M."/>
            <person name="Tsubouchi H."/>
            <person name="Bakenova O."/>
            <person name="Ogata M."/>
            <person name="Argunhan B."/>
            <person name="Aoki R."/>
            <person name="Kajiwara S."/>
            <person name="Itoh T."/>
            <person name="Iwasaki H."/>
        </authorList>
    </citation>
    <scope>NUCLEOTIDE SEQUENCE</scope>
    <source>
        <strain evidence="1">N6</strain>
    </source>
</reference>
<protein>
    <submittedName>
        <fullName evidence="1">Uncharacterized protein</fullName>
    </submittedName>
</protein>
<keyword evidence="2" id="KW-1185">Reference proteome</keyword>
<sequence>MLGNESNRSQLTRTGFYDQWLIASQEAVDHLYFEKAALAPGKEQEGASLTTASNLSSVVALQSEGKSAKIIIRPLRA</sequence>
<name>A0A8H3TQA8_9TREE</name>
<organism evidence="1 2">
    <name type="scientific">Naganishia liquefaciens</name>
    <dbReference type="NCBI Taxonomy" id="104408"/>
    <lineage>
        <taxon>Eukaryota</taxon>
        <taxon>Fungi</taxon>
        <taxon>Dikarya</taxon>
        <taxon>Basidiomycota</taxon>
        <taxon>Agaricomycotina</taxon>
        <taxon>Tremellomycetes</taxon>
        <taxon>Filobasidiales</taxon>
        <taxon>Filobasidiaceae</taxon>
        <taxon>Naganishia</taxon>
    </lineage>
</organism>
<dbReference type="AlphaFoldDB" id="A0A8H3TQA8"/>
<proteinExistence type="predicted"/>
<accession>A0A8H3TQA8</accession>
<dbReference type="EMBL" id="BLZA01000011">
    <property type="protein sequence ID" value="GHJ85262.1"/>
    <property type="molecule type" value="Genomic_DNA"/>
</dbReference>
<comment type="caution">
    <text evidence="1">The sequence shown here is derived from an EMBL/GenBank/DDBJ whole genome shotgun (WGS) entry which is preliminary data.</text>
</comment>
<evidence type="ECO:0000313" key="2">
    <source>
        <dbReference type="Proteomes" id="UP000620104"/>
    </source>
</evidence>
<evidence type="ECO:0000313" key="1">
    <source>
        <dbReference type="EMBL" id="GHJ85262.1"/>
    </source>
</evidence>